<reference evidence="1" key="1">
    <citation type="submission" date="2021-01" db="EMBL/GenBank/DDBJ databases">
        <authorList>
            <person name="Corre E."/>
            <person name="Pelletier E."/>
            <person name="Niang G."/>
            <person name="Scheremetjew M."/>
            <person name="Finn R."/>
            <person name="Kale V."/>
            <person name="Holt S."/>
            <person name="Cochrane G."/>
            <person name="Meng A."/>
            <person name="Brown T."/>
            <person name="Cohen L."/>
        </authorList>
    </citation>
    <scope>NUCLEOTIDE SEQUENCE</scope>
</reference>
<accession>A0A7S1AP03</accession>
<protein>
    <submittedName>
        <fullName evidence="1">Uncharacterized protein</fullName>
    </submittedName>
</protein>
<evidence type="ECO:0000313" key="1">
    <source>
        <dbReference type="EMBL" id="CAD8860504.1"/>
    </source>
</evidence>
<gene>
    <name evidence="1" type="ORF">NSCI0253_LOCUS34858</name>
</gene>
<dbReference type="EMBL" id="HBFQ01048782">
    <property type="protein sequence ID" value="CAD8860504.1"/>
    <property type="molecule type" value="Transcribed_RNA"/>
</dbReference>
<sequence>MDPADNLNLIQPVNPWSGRSWSMYTEYYQWSPTYNSNSQQLSVSAGQTLHGSLVYNADDSYTLSQTVVETGATSSQVVQCQEGKKFTIPYVVYEKTFPCSTYPPDSSVTFRNIIVECDGSDCTQEVSWQAKVKDANCDMTAHVDSASLPTDSNEISITWNVNAASKYDNFTSAELLQLNAHGWAAKFAESADFVV</sequence>
<proteinExistence type="predicted"/>
<name>A0A7S1AP03_NOCSC</name>
<organism evidence="1">
    <name type="scientific">Noctiluca scintillans</name>
    <name type="common">Sea sparkle</name>
    <name type="synonym">Red tide dinoflagellate</name>
    <dbReference type="NCBI Taxonomy" id="2966"/>
    <lineage>
        <taxon>Eukaryota</taxon>
        <taxon>Sar</taxon>
        <taxon>Alveolata</taxon>
        <taxon>Dinophyceae</taxon>
        <taxon>Noctilucales</taxon>
        <taxon>Noctilucaceae</taxon>
        <taxon>Noctiluca</taxon>
    </lineage>
</organism>
<dbReference type="AlphaFoldDB" id="A0A7S1AP03"/>